<feature type="chain" id="PRO_5011766094" evidence="5">
    <location>
        <begin position="24"/>
        <end position="330"/>
    </location>
</feature>
<keyword evidence="4 5" id="KW-0732">Signal</keyword>
<dbReference type="SUPFAM" id="SSF53807">
    <property type="entry name" value="Helical backbone' metal receptor"/>
    <property type="match status" value="1"/>
</dbReference>
<dbReference type="Proteomes" id="UP000198677">
    <property type="component" value="Unassembled WGS sequence"/>
</dbReference>
<keyword evidence="3" id="KW-0813">Transport</keyword>
<sequence length="330" mass="34546">MRSPRWASVLSSTLALTGVASLAACTSDDATDSAFVGSDGVFPVTMQHKFGSTTIESRPNRVVTVGFNDLDFALALGETPVATRAFTGYDYKQRPWAQGYPTDIPEVGGMELDVEKVAAANPDVLLGTYAVFTKNDYDTLSGLAPTVGDVLGTADGGTASWEDQLDAIGKALGKQGEAEKVRDRVRTAFDAATAANSQFAGRTAAVAMVLDNGFYILEPEDPRAAFFTTLGFTAPTETGTVSPERLDLLDQPTLIVLGATKEKLAADPVFSQLAVVKEDRTVYLGEFGTDATAAIGFASPLSQPYLLDVATPALSAATDDDPATVVPAIG</sequence>
<evidence type="ECO:0000259" key="6">
    <source>
        <dbReference type="PROSITE" id="PS50983"/>
    </source>
</evidence>
<dbReference type="GO" id="GO:1901678">
    <property type="term" value="P:iron coordination entity transport"/>
    <property type="evidence" value="ECO:0007669"/>
    <property type="project" value="UniProtKB-ARBA"/>
</dbReference>
<keyword evidence="8" id="KW-1185">Reference proteome</keyword>
<dbReference type="RefSeq" id="WP_072754190.1">
    <property type="nucleotide sequence ID" value="NZ_FOAW01000022.1"/>
</dbReference>
<dbReference type="InterPro" id="IPR051313">
    <property type="entry name" value="Bact_iron-sidero_bind"/>
</dbReference>
<dbReference type="EMBL" id="FOAW01000022">
    <property type="protein sequence ID" value="SEM09186.1"/>
    <property type="molecule type" value="Genomic_DNA"/>
</dbReference>
<evidence type="ECO:0000256" key="1">
    <source>
        <dbReference type="ARBA" id="ARBA00004196"/>
    </source>
</evidence>
<dbReference type="GO" id="GO:0030288">
    <property type="term" value="C:outer membrane-bounded periplasmic space"/>
    <property type="evidence" value="ECO:0007669"/>
    <property type="project" value="TreeGrafter"/>
</dbReference>
<reference evidence="8" key="1">
    <citation type="submission" date="2016-10" db="EMBL/GenBank/DDBJ databases">
        <authorList>
            <person name="Varghese N."/>
            <person name="Submissions S."/>
        </authorList>
    </citation>
    <scope>NUCLEOTIDE SEQUENCE [LARGE SCALE GENOMIC DNA]</scope>
    <source>
        <strain evidence="8">DSM 44675</strain>
    </source>
</reference>
<comment type="similarity">
    <text evidence="2">Belongs to the bacterial solute-binding protein 8 family.</text>
</comment>
<dbReference type="OrthoDB" id="1846031at2"/>
<comment type="subcellular location">
    <subcellularLocation>
        <location evidence="1">Cell envelope</location>
    </subcellularLocation>
</comment>
<protein>
    <submittedName>
        <fullName evidence="7">Iron complex transport system substrate-binding protein</fullName>
    </submittedName>
</protein>
<evidence type="ECO:0000256" key="4">
    <source>
        <dbReference type="ARBA" id="ARBA00022729"/>
    </source>
</evidence>
<dbReference type="PANTHER" id="PTHR30532:SF24">
    <property type="entry name" value="FERRIC ENTEROBACTIN-BINDING PERIPLASMIC PROTEIN FEPB"/>
    <property type="match status" value="1"/>
</dbReference>
<proteinExistence type="inferred from homology"/>
<dbReference type="PROSITE" id="PS50983">
    <property type="entry name" value="FE_B12_PBP"/>
    <property type="match status" value="1"/>
</dbReference>
<feature type="signal peptide" evidence="5">
    <location>
        <begin position="1"/>
        <end position="23"/>
    </location>
</feature>
<accession>A0A1H7VIX1</accession>
<evidence type="ECO:0000256" key="5">
    <source>
        <dbReference type="SAM" id="SignalP"/>
    </source>
</evidence>
<dbReference type="AlphaFoldDB" id="A0A1H7VIX1"/>
<name>A0A1H7VIX1_9NOCA</name>
<dbReference type="Gene3D" id="3.40.50.1980">
    <property type="entry name" value="Nitrogenase molybdenum iron protein domain"/>
    <property type="match status" value="2"/>
</dbReference>
<evidence type="ECO:0000313" key="8">
    <source>
        <dbReference type="Proteomes" id="UP000198677"/>
    </source>
</evidence>
<dbReference type="Pfam" id="PF01497">
    <property type="entry name" value="Peripla_BP_2"/>
    <property type="match status" value="1"/>
</dbReference>
<evidence type="ECO:0000256" key="2">
    <source>
        <dbReference type="ARBA" id="ARBA00008814"/>
    </source>
</evidence>
<evidence type="ECO:0000256" key="3">
    <source>
        <dbReference type="ARBA" id="ARBA00022448"/>
    </source>
</evidence>
<evidence type="ECO:0000313" key="7">
    <source>
        <dbReference type="EMBL" id="SEM09186.1"/>
    </source>
</evidence>
<gene>
    <name evidence="7" type="ORF">SAMN05444583_12233</name>
</gene>
<dbReference type="PROSITE" id="PS51257">
    <property type="entry name" value="PROKAR_LIPOPROTEIN"/>
    <property type="match status" value="1"/>
</dbReference>
<dbReference type="InterPro" id="IPR002491">
    <property type="entry name" value="ABC_transptr_periplasmic_BD"/>
</dbReference>
<organism evidence="7 8">
    <name type="scientific">Rhodococcus maanshanensis</name>
    <dbReference type="NCBI Taxonomy" id="183556"/>
    <lineage>
        <taxon>Bacteria</taxon>
        <taxon>Bacillati</taxon>
        <taxon>Actinomycetota</taxon>
        <taxon>Actinomycetes</taxon>
        <taxon>Mycobacteriales</taxon>
        <taxon>Nocardiaceae</taxon>
        <taxon>Rhodococcus</taxon>
    </lineage>
</organism>
<dbReference type="PANTHER" id="PTHR30532">
    <property type="entry name" value="IRON III DICITRATE-BINDING PERIPLASMIC PROTEIN"/>
    <property type="match status" value="1"/>
</dbReference>
<feature type="domain" description="Fe/B12 periplasmic-binding" evidence="6">
    <location>
        <begin position="61"/>
        <end position="318"/>
    </location>
</feature>